<name>A0A166FFD8_9EURY</name>
<organism evidence="1 2">
    <name type="scientific">Methanobrevibacter filiformis</name>
    <dbReference type="NCBI Taxonomy" id="55758"/>
    <lineage>
        <taxon>Archaea</taxon>
        <taxon>Methanobacteriati</taxon>
        <taxon>Methanobacteriota</taxon>
        <taxon>Methanomada group</taxon>
        <taxon>Methanobacteria</taxon>
        <taxon>Methanobacteriales</taxon>
        <taxon>Methanobacteriaceae</taxon>
        <taxon>Methanobrevibacter</taxon>
    </lineage>
</organism>
<dbReference type="Pfam" id="PF19891">
    <property type="entry name" value="DUF6364"/>
    <property type="match status" value="1"/>
</dbReference>
<dbReference type="EMBL" id="LWMT01000005">
    <property type="protein sequence ID" value="KZX17619.1"/>
    <property type="molecule type" value="Genomic_DNA"/>
</dbReference>
<gene>
    <name evidence="1" type="ORF">MBFIL_00290</name>
</gene>
<dbReference type="PATRIC" id="fig|55758.3.peg.35"/>
<reference evidence="1 2" key="1">
    <citation type="submission" date="2016-04" db="EMBL/GenBank/DDBJ databases">
        <title>Genome sequence of Methanobrevibacter filiformis DSM 11501.</title>
        <authorList>
            <person name="Poehlein A."/>
            <person name="Seedorf H."/>
            <person name="Daniel R."/>
        </authorList>
    </citation>
    <scope>NUCLEOTIDE SEQUENCE [LARGE SCALE GENOMIC DNA]</scope>
    <source>
        <strain evidence="1 2">DSM 11501</strain>
    </source>
</reference>
<dbReference type="RefSeq" id="WP_066970179.1">
    <property type="nucleotide sequence ID" value="NZ_LWMT01000005.1"/>
</dbReference>
<sequence length="81" mass="9237">MQNKVKTTLNLDNNLVKAIKIVALNKGTTQTKIITEYLKQGLKNEPDTNKKNKSLKDLVGIIEVDEPFNSVEEVRKLRNKE</sequence>
<keyword evidence="2" id="KW-1185">Reference proteome</keyword>
<protein>
    <submittedName>
        <fullName evidence="1">Uncharacterized protein</fullName>
    </submittedName>
</protein>
<evidence type="ECO:0000313" key="2">
    <source>
        <dbReference type="Proteomes" id="UP000077066"/>
    </source>
</evidence>
<dbReference type="STRING" id="55758.MBFIL_00290"/>
<dbReference type="InterPro" id="IPR045944">
    <property type="entry name" value="DUF6364"/>
</dbReference>
<dbReference type="AlphaFoldDB" id="A0A166FFD8"/>
<accession>A0A166FFD8</accession>
<proteinExistence type="predicted"/>
<dbReference type="Proteomes" id="UP000077066">
    <property type="component" value="Unassembled WGS sequence"/>
</dbReference>
<dbReference type="OrthoDB" id="76757at2157"/>
<evidence type="ECO:0000313" key="1">
    <source>
        <dbReference type="EMBL" id="KZX17619.1"/>
    </source>
</evidence>
<comment type="caution">
    <text evidence="1">The sequence shown here is derived from an EMBL/GenBank/DDBJ whole genome shotgun (WGS) entry which is preliminary data.</text>
</comment>